<name>A0A0A9DQD6_ARUDO</name>
<reference evidence="1" key="2">
    <citation type="journal article" date="2015" name="Data Brief">
        <title>Shoot transcriptome of the giant reed, Arundo donax.</title>
        <authorList>
            <person name="Barrero R.A."/>
            <person name="Guerrero F.D."/>
            <person name="Moolhuijzen P."/>
            <person name="Goolsby J.A."/>
            <person name="Tidwell J."/>
            <person name="Bellgard S.E."/>
            <person name="Bellgard M.I."/>
        </authorList>
    </citation>
    <scope>NUCLEOTIDE SEQUENCE</scope>
    <source>
        <tissue evidence="1">Shoot tissue taken approximately 20 cm above the soil surface</tissue>
    </source>
</reference>
<reference evidence="1" key="1">
    <citation type="submission" date="2014-09" db="EMBL/GenBank/DDBJ databases">
        <authorList>
            <person name="Magalhaes I.L.F."/>
            <person name="Oliveira U."/>
            <person name="Santos F.R."/>
            <person name="Vidigal T.H.D.A."/>
            <person name="Brescovit A.D."/>
            <person name="Santos A.J."/>
        </authorList>
    </citation>
    <scope>NUCLEOTIDE SEQUENCE</scope>
    <source>
        <tissue evidence="1">Shoot tissue taken approximately 20 cm above the soil surface</tissue>
    </source>
</reference>
<accession>A0A0A9DQD6</accession>
<protein>
    <submittedName>
        <fullName evidence="1">Uncharacterized protein</fullName>
    </submittedName>
</protein>
<proteinExistence type="predicted"/>
<evidence type="ECO:0000313" key="1">
    <source>
        <dbReference type="EMBL" id="JAD88903.1"/>
    </source>
</evidence>
<dbReference type="AlphaFoldDB" id="A0A0A9DQD6"/>
<dbReference type="EMBL" id="GBRH01208992">
    <property type="protein sequence ID" value="JAD88903.1"/>
    <property type="molecule type" value="Transcribed_RNA"/>
</dbReference>
<sequence length="62" mass="6920">MAASTIIQTPRIIDKENMDPDDTIEWLHRNDNHVRINVNTIEPSATIQMTNTATQGVSCIIA</sequence>
<organism evidence="1">
    <name type="scientific">Arundo donax</name>
    <name type="common">Giant reed</name>
    <name type="synonym">Donax arundinaceus</name>
    <dbReference type="NCBI Taxonomy" id="35708"/>
    <lineage>
        <taxon>Eukaryota</taxon>
        <taxon>Viridiplantae</taxon>
        <taxon>Streptophyta</taxon>
        <taxon>Embryophyta</taxon>
        <taxon>Tracheophyta</taxon>
        <taxon>Spermatophyta</taxon>
        <taxon>Magnoliopsida</taxon>
        <taxon>Liliopsida</taxon>
        <taxon>Poales</taxon>
        <taxon>Poaceae</taxon>
        <taxon>PACMAD clade</taxon>
        <taxon>Arundinoideae</taxon>
        <taxon>Arundineae</taxon>
        <taxon>Arundo</taxon>
    </lineage>
</organism>